<dbReference type="EMBL" id="BAABJE010000005">
    <property type="protein sequence ID" value="GAA4788565.1"/>
    <property type="molecule type" value="Genomic_DNA"/>
</dbReference>
<dbReference type="RefSeq" id="WP_345302411.1">
    <property type="nucleotide sequence ID" value="NZ_BAABJE010000005.1"/>
</dbReference>
<sequence length="937" mass="104161">MDAERWQRLSPLLDALIELDADARRARLDTLREEDPALAGELEALLALEDENEDFLAEPLVAPPPMAKPETLIGPYKLDRLLGEGGMGQVWLARRADGLYQRRVALKLLRPGLADPNLRQRFTRERQILARLGHPHIARLLDAGISTDNQPYLALEYVEGEPITDWCRGRDLNVEARIKLFLQVCEAVSHAHANLIVHRDLKPSNIMVTPLDEVRLLDFGIAKLLDGPEPGRDNTRTEVRAFTLHYAAPEQIRGEPVTTMTDVYSLGVVLYELLAETKPYRLKRQTDAEWEEAILVADPQKPSATLLREVDSDPSRMIALRRRAKEIAGDLDNIALKALSKRPEHRYPSVEAMALDLHRYLEGKPVLARPQSMAYRSHKFLQRHRWALATAALVLLVLTTALVLVTWKAKQAMREASRAQALQDFVTGLFEQAGGRDTPGPLDVRKLLEAGEQRGNRELARQPLAKAELFGVIARLRLGLGDYRDAERLLKIQSVIIAGIEDAPDSLRLSSATDFGRTMRLLDRSPECVARMKPLESDARGLQRSLPAQVADFYSELGRCQRQENRLEVARLLFQRSLELRRNTLDDIAGVVENLADLADLDSDDNKPEAALQGFRNALAQLQASVGNRHPLAIDLQRRLCDLERSAGQLVLAERDCYDALTLALDLHGTEHPASVDARRQLAAIHVDLGRFREAGAAFGESHQWLIARLGRNHEDVARNDASLGIVAWEQGQFDTALRHLDRALAVLRKDPTSSLYHGVLFNKAMVLHDAGRSREALPLLLQVRRLRAAQLGANNRRVGDTERMLGEVQTALGQNEKARAHLATAVKLTRGGYGPSHPNTRRAELSLALFDLAHADPPAPSVANQLQALSELPKSDPELRKVAWLAGTAIALQRCKEPGFGEGPALLDAIGAEIAAALPEGGSLARTFERERLRCR</sequence>
<dbReference type="PANTHER" id="PTHR43289:SF34">
    <property type="entry name" value="SERINE_THREONINE-PROTEIN KINASE YBDM-RELATED"/>
    <property type="match status" value="1"/>
</dbReference>
<keyword evidence="4 6" id="KW-0067">ATP-binding</keyword>
<dbReference type="Gene3D" id="1.25.40.10">
    <property type="entry name" value="Tetratricopeptide repeat domain"/>
    <property type="match status" value="2"/>
</dbReference>
<keyword evidence="7" id="KW-1133">Transmembrane helix</keyword>
<dbReference type="PROSITE" id="PS00107">
    <property type="entry name" value="PROTEIN_KINASE_ATP"/>
    <property type="match status" value="1"/>
</dbReference>
<organism evidence="9 10">
    <name type="scientific">Lysobacter hankyongensis</name>
    <dbReference type="NCBI Taxonomy" id="1176535"/>
    <lineage>
        <taxon>Bacteria</taxon>
        <taxon>Pseudomonadati</taxon>
        <taxon>Pseudomonadota</taxon>
        <taxon>Gammaproteobacteria</taxon>
        <taxon>Lysobacterales</taxon>
        <taxon>Lysobacteraceae</taxon>
        <taxon>Lysobacter</taxon>
    </lineage>
</organism>
<dbReference type="SUPFAM" id="SSF56112">
    <property type="entry name" value="Protein kinase-like (PK-like)"/>
    <property type="match status" value="1"/>
</dbReference>
<keyword evidence="2 6" id="KW-0547">Nucleotide-binding</keyword>
<evidence type="ECO:0000256" key="7">
    <source>
        <dbReference type="SAM" id="Phobius"/>
    </source>
</evidence>
<dbReference type="InterPro" id="IPR019734">
    <property type="entry name" value="TPR_rpt"/>
</dbReference>
<feature type="repeat" description="TPR" evidence="5">
    <location>
        <begin position="551"/>
        <end position="584"/>
    </location>
</feature>
<feature type="transmembrane region" description="Helical" evidence="7">
    <location>
        <begin position="386"/>
        <end position="407"/>
    </location>
</feature>
<dbReference type="CDD" id="cd14014">
    <property type="entry name" value="STKc_PknB_like"/>
    <property type="match status" value="1"/>
</dbReference>
<dbReference type="PROSITE" id="PS50005">
    <property type="entry name" value="TPR"/>
    <property type="match status" value="1"/>
</dbReference>
<dbReference type="SUPFAM" id="SSF48452">
    <property type="entry name" value="TPR-like"/>
    <property type="match status" value="2"/>
</dbReference>
<name>A0ABP9B241_9GAMM</name>
<evidence type="ECO:0000313" key="10">
    <source>
        <dbReference type="Proteomes" id="UP001499959"/>
    </source>
</evidence>
<dbReference type="Proteomes" id="UP001499959">
    <property type="component" value="Unassembled WGS sequence"/>
</dbReference>
<keyword evidence="3" id="KW-0418">Kinase</keyword>
<dbReference type="Pfam" id="PF13424">
    <property type="entry name" value="TPR_12"/>
    <property type="match status" value="2"/>
</dbReference>
<feature type="domain" description="Protein kinase" evidence="8">
    <location>
        <begin position="76"/>
        <end position="361"/>
    </location>
</feature>
<dbReference type="Gene3D" id="1.10.510.10">
    <property type="entry name" value="Transferase(Phosphotransferase) domain 1"/>
    <property type="match status" value="1"/>
</dbReference>
<dbReference type="InterPro" id="IPR008271">
    <property type="entry name" value="Ser/Thr_kinase_AS"/>
</dbReference>
<dbReference type="InterPro" id="IPR011990">
    <property type="entry name" value="TPR-like_helical_dom_sf"/>
</dbReference>
<dbReference type="Pfam" id="PF00069">
    <property type="entry name" value="Pkinase"/>
    <property type="match status" value="1"/>
</dbReference>
<keyword evidence="1" id="KW-0808">Transferase</keyword>
<dbReference type="InterPro" id="IPR011009">
    <property type="entry name" value="Kinase-like_dom_sf"/>
</dbReference>
<dbReference type="PROSITE" id="PS50011">
    <property type="entry name" value="PROTEIN_KINASE_DOM"/>
    <property type="match status" value="1"/>
</dbReference>
<feature type="binding site" evidence="6">
    <location>
        <position position="107"/>
    </location>
    <ligand>
        <name>ATP</name>
        <dbReference type="ChEBI" id="CHEBI:30616"/>
    </ligand>
</feature>
<proteinExistence type="predicted"/>
<evidence type="ECO:0000256" key="2">
    <source>
        <dbReference type="ARBA" id="ARBA00022741"/>
    </source>
</evidence>
<protein>
    <recommendedName>
        <fullName evidence="8">Protein kinase domain-containing protein</fullName>
    </recommendedName>
</protein>
<keyword evidence="5" id="KW-0802">TPR repeat</keyword>
<dbReference type="SMART" id="SM00028">
    <property type="entry name" value="TPR"/>
    <property type="match status" value="4"/>
</dbReference>
<accession>A0ABP9B241</accession>
<evidence type="ECO:0000256" key="5">
    <source>
        <dbReference type="PROSITE-ProRule" id="PRU00339"/>
    </source>
</evidence>
<evidence type="ECO:0000256" key="3">
    <source>
        <dbReference type="ARBA" id="ARBA00022777"/>
    </source>
</evidence>
<evidence type="ECO:0000256" key="4">
    <source>
        <dbReference type="ARBA" id="ARBA00022840"/>
    </source>
</evidence>
<evidence type="ECO:0000259" key="8">
    <source>
        <dbReference type="PROSITE" id="PS50011"/>
    </source>
</evidence>
<keyword evidence="7" id="KW-0812">Transmembrane</keyword>
<dbReference type="Gene3D" id="3.30.200.20">
    <property type="entry name" value="Phosphorylase Kinase, domain 1"/>
    <property type="match status" value="1"/>
</dbReference>
<dbReference type="PROSITE" id="PS00108">
    <property type="entry name" value="PROTEIN_KINASE_ST"/>
    <property type="match status" value="1"/>
</dbReference>
<evidence type="ECO:0000256" key="1">
    <source>
        <dbReference type="ARBA" id="ARBA00022679"/>
    </source>
</evidence>
<dbReference type="InterPro" id="IPR017441">
    <property type="entry name" value="Protein_kinase_ATP_BS"/>
</dbReference>
<comment type="caution">
    <text evidence="9">The sequence shown here is derived from an EMBL/GenBank/DDBJ whole genome shotgun (WGS) entry which is preliminary data.</text>
</comment>
<dbReference type="SMART" id="SM00220">
    <property type="entry name" value="S_TKc"/>
    <property type="match status" value="1"/>
</dbReference>
<keyword evidence="10" id="KW-1185">Reference proteome</keyword>
<dbReference type="PANTHER" id="PTHR43289">
    <property type="entry name" value="MITOGEN-ACTIVATED PROTEIN KINASE KINASE KINASE 20-RELATED"/>
    <property type="match status" value="1"/>
</dbReference>
<reference evidence="10" key="1">
    <citation type="journal article" date="2019" name="Int. J. Syst. Evol. Microbiol.">
        <title>The Global Catalogue of Microorganisms (GCM) 10K type strain sequencing project: providing services to taxonomists for standard genome sequencing and annotation.</title>
        <authorList>
            <consortium name="The Broad Institute Genomics Platform"/>
            <consortium name="The Broad Institute Genome Sequencing Center for Infectious Disease"/>
            <person name="Wu L."/>
            <person name="Ma J."/>
        </authorList>
    </citation>
    <scope>NUCLEOTIDE SEQUENCE [LARGE SCALE GENOMIC DNA]</scope>
    <source>
        <strain evidence="10">JCM 18204</strain>
    </source>
</reference>
<evidence type="ECO:0000256" key="6">
    <source>
        <dbReference type="PROSITE-ProRule" id="PRU10141"/>
    </source>
</evidence>
<keyword evidence="7" id="KW-0472">Membrane</keyword>
<evidence type="ECO:0000313" key="9">
    <source>
        <dbReference type="EMBL" id="GAA4788565.1"/>
    </source>
</evidence>
<gene>
    <name evidence="9" type="ORF">GCM10023307_12050</name>
</gene>
<dbReference type="InterPro" id="IPR000719">
    <property type="entry name" value="Prot_kinase_dom"/>
</dbReference>